<feature type="binding site" evidence="5">
    <location>
        <position position="41"/>
    </location>
    <ligand>
        <name>ATP</name>
        <dbReference type="ChEBI" id="CHEBI:30616"/>
    </ligand>
</feature>
<keyword evidence="9" id="KW-1185">Reference proteome</keyword>
<dbReference type="AlphaFoldDB" id="A0AAD1Y3P6"/>
<dbReference type="EMBL" id="CAMPGE010025723">
    <property type="protein sequence ID" value="CAI2383455.1"/>
    <property type="molecule type" value="Genomic_DNA"/>
</dbReference>
<dbReference type="GO" id="GO:0005737">
    <property type="term" value="C:cytoplasm"/>
    <property type="evidence" value="ECO:0007669"/>
    <property type="project" value="TreeGrafter"/>
</dbReference>
<feature type="region of interest" description="Disordered" evidence="6">
    <location>
        <begin position="375"/>
        <end position="407"/>
    </location>
</feature>
<feature type="region of interest" description="Disordered" evidence="6">
    <location>
        <begin position="424"/>
        <end position="489"/>
    </location>
</feature>
<evidence type="ECO:0000256" key="3">
    <source>
        <dbReference type="ARBA" id="ARBA00022777"/>
    </source>
</evidence>
<dbReference type="InterPro" id="IPR008271">
    <property type="entry name" value="Ser/Thr_kinase_AS"/>
</dbReference>
<keyword evidence="4 5" id="KW-0067">ATP-binding</keyword>
<feature type="compositionally biased region" description="Polar residues" evidence="6">
    <location>
        <begin position="466"/>
        <end position="482"/>
    </location>
</feature>
<dbReference type="InterPro" id="IPR017441">
    <property type="entry name" value="Protein_kinase_ATP_BS"/>
</dbReference>
<dbReference type="Pfam" id="PF00069">
    <property type="entry name" value="Pkinase"/>
    <property type="match status" value="1"/>
</dbReference>
<dbReference type="Proteomes" id="UP001295684">
    <property type="component" value="Unassembled WGS sequence"/>
</dbReference>
<evidence type="ECO:0000259" key="7">
    <source>
        <dbReference type="PROSITE" id="PS50011"/>
    </source>
</evidence>
<keyword evidence="2 5" id="KW-0547">Nucleotide-binding</keyword>
<evidence type="ECO:0000256" key="2">
    <source>
        <dbReference type="ARBA" id="ARBA00022741"/>
    </source>
</evidence>
<dbReference type="Gene3D" id="1.10.510.10">
    <property type="entry name" value="Transferase(Phosphotransferase) domain 1"/>
    <property type="match status" value="1"/>
</dbReference>
<dbReference type="InterPro" id="IPR050538">
    <property type="entry name" value="MAP_kinase_kinase_kinase"/>
</dbReference>
<dbReference type="InterPro" id="IPR000719">
    <property type="entry name" value="Prot_kinase_dom"/>
</dbReference>
<feature type="compositionally biased region" description="Polar residues" evidence="6">
    <location>
        <begin position="755"/>
        <end position="779"/>
    </location>
</feature>
<name>A0AAD1Y3P6_EUPCR</name>
<organism evidence="8 9">
    <name type="scientific">Euplotes crassus</name>
    <dbReference type="NCBI Taxonomy" id="5936"/>
    <lineage>
        <taxon>Eukaryota</taxon>
        <taxon>Sar</taxon>
        <taxon>Alveolata</taxon>
        <taxon>Ciliophora</taxon>
        <taxon>Intramacronucleata</taxon>
        <taxon>Spirotrichea</taxon>
        <taxon>Hypotrichia</taxon>
        <taxon>Euplotida</taxon>
        <taxon>Euplotidae</taxon>
        <taxon>Moneuplotes</taxon>
    </lineage>
</organism>
<evidence type="ECO:0000313" key="9">
    <source>
        <dbReference type="Proteomes" id="UP001295684"/>
    </source>
</evidence>
<keyword evidence="1" id="KW-0808">Transferase</keyword>
<dbReference type="InterPro" id="IPR011009">
    <property type="entry name" value="Kinase-like_dom_sf"/>
</dbReference>
<protein>
    <recommendedName>
        <fullName evidence="7">Protein kinase domain-containing protein</fullName>
    </recommendedName>
</protein>
<proteinExistence type="predicted"/>
<evidence type="ECO:0000313" key="8">
    <source>
        <dbReference type="EMBL" id="CAI2383455.1"/>
    </source>
</evidence>
<dbReference type="PANTHER" id="PTHR48016">
    <property type="entry name" value="MAP KINASE KINASE KINASE SSK2-RELATED-RELATED"/>
    <property type="match status" value="1"/>
</dbReference>
<sequence>MATSKTNPLEPYEKGDFIGKGGSAQVYKGINKKTGEIVAIKRVVLDDPNKKIINEDGKEGDDIQTSVRKEINLLQGLDHPNIVKYIDNISRKKILYIILEYVENGSLQKIRKNKGGFTETEVALYTDQILNGLIYLHSKNVAHRDIKGANILLSKDGIIKLADFGVATLLTDARKTQTFTGTSFYMAPEVINTTGQATEKCDIWSLGCTIVELLTGKHPHHKKNEFHALRLIAEEEMPIPEELGEDVKDFLAHCFEKDPIKRSSAIELSKHPWITQNKRKAEMAKNYRSQIELGEYKKKGIDKKRITMKKFPRLSTEEVENLSIKNLPQNSFMGSKKKLSQEQIEFLRKEQENQAKMEESKSRHKKTPAILKNPLFDSQNVAPDPPRRQDYGQKIRYPGHEGNPNNIEMYNTGNMEEIVSTPMNHQENHNSRGGMPAQGLPTDLRRENPLIGFAGSNKGSNGSGGVPNTQSQHPNNTSNQSEFGHPSYRQIKPKTEDRNALSQDCGVEMQQMELNKASFGERKGSANPNFPDFALPNDSRNRNFKQKMVRSCETQEDQNAERNEYMKMCKTKNKIYYERGYQLNQSNQMTDFHSIDQQQHYSGSSRGAMQIDKSNYSLSPHHTKVPSNNSGYNAGEADWLNKNISYNNSSRNGRGHAKLELFNTDPAIIHHEGNSRNKYTNRMIANNYNDQRNTYDIGQQMFTKTSKPGNSEPKLFYKAPEHMSSKNLKLHKKKFIKNSHRMLHSSETEERKMNKNSNYDSPHSGNGGMTNTSQDLHNQRQIKSDYQKYVERNYKSGGSGSNSGGGQSRESMVYMKKNHFYPHKVKHNISDMTDQENIHSIHDDKSSMFYTTKGNTTSINVSRRHTGNRNSRDHHFHNVDTRKMSEIQMEEMKQPIGIINYGIRTNIQHQKQRMGSDISTHDTLQIHDLIQVMDSLEDITSRISSNGSSSNLANSSISLSGQNNLNEQETSEIITHLANLEHILAKSPNRENLRSYFVENEGLTLILMLFDEASFENNTVTLYLLKVCNALAESDDDRNFARLERMCMAGFLQHIISFGLADFSPDIRNEVCYFMCKILTAKRPEDDDGPKEILVQMLVSSGCVPAFAGNIYCNKDEPKDVVMISLDIFNEFFKRVSLNKYDLAISLIRQGIFERISVLFDTLHGIKKGPYLKCFSQAVELIMKISCVSSARVKTLLCDSKILENLLGYLKNVANLNSDATLNIFKTILNAFQPKKTAEKLLK</sequence>
<gene>
    <name evidence="8" type="ORF">ECRASSUSDP1_LOCUS24956</name>
</gene>
<feature type="domain" description="Protein kinase" evidence="7">
    <location>
        <begin position="12"/>
        <end position="274"/>
    </location>
</feature>
<evidence type="ECO:0000256" key="5">
    <source>
        <dbReference type="PROSITE-ProRule" id="PRU10141"/>
    </source>
</evidence>
<reference evidence="8" key="1">
    <citation type="submission" date="2023-07" db="EMBL/GenBank/DDBJ databases">
        <authorList>
            <consortium name="AG Swart"/>
            <person name="Singh M."/>
            <person name="Singh A."/>
            <person name="Seah K."/>
            <person name="Emmerich C."/>
        </authorList>
    </citation>
    <scope>NUCLEOTIDE SEQUENCE</scope>
    <source>
        <strain evidence="8">DP1</strain>
    </source>
</reference>
<dbReference type="Gene3D" id="1.25.10.10">
    <property type="entry name" value="Leucine-rich Repeat Variant"/>
    <property type="match status" value="1"/>
</dbReference>
<dbReference type="SUPFAM" id="SSF56112">
    <property type="entry name" value="Protein kinase-like (PK-like)"/>
    <property type="match status" value="1"/>
</dbReference>
<dbReference type="PANTHER" id="PTHR48016:SF4">
    <property type="entry name" value="PROTEIN KINASE DOMAIN-CONTAINING PROTEIN"/>
    <property type="match status" value="1"/>
</dbReference>
<dbReference type="SMART" id="SM00220">
    <property type="entry name" value="S_TKc"/>
    <property type="match status" value="1"/>
</dbReference>
<dbReference type="GO" id="GO:0005524">
    <property type="term" value="F:ATP binding"/>
    <property type="evidence" value="ECO:0007669"/>
    <property type="project" value="UniProtKB-UniRule"/>
</dbReference>
<evidence type="ECO:0000256" key="1">
    <source>
        <dbReference type="ARBA" id="ARBA00022679"/>
    </source>
</evidence>
<feature type="compositionally biased region" description="Basic and acidic residues" evidence="6">
    <location>
        <begin position="744"/>
        <end position="753"/>
    </location>
</feature>
<dbReference type="PROSITE" id="PS00108">
    <property type="entry name" value="PROTEIN_KINASE_ST"/>
    <property type="match status" value="1"/>
</dbReference>
<dbReference type="PROSITE" id="PS50011">
    <property type="entry name" value="PROTEIN_KINASE_DOM"/>
    <property type="match status" value="1"/>
</dbReference>
<dbReference type="PROSITE" id="PS00107">
    <property type="entry name" value="PROTEIN_KINASE_ATP"/>
    <property type="match status" value="1"/>
</dbReference>
<accession>A0AAD1Y3P6</accession>
<comment type="caution">
    <text evidence="8">The sequence shown here is derived from an EMBL/GenBank/DDBJ whole genome shotgun (WGS) entry which is preliminary data.</text>
</comment>
<dbReference type="GO" id="GO:0004709">
    <property type="term" value="F:MAP kinase kinase kinase activity"/>
    <property type="evidence" value="ECO:0007669"/>
    <property type="project" value="TreeGrafter"/>
</dbReference>
<keyword evidence="3" id="KW-0418">Kinase</keyword>
<feature type="region of interest" description="Disordered" evidence="6">
    <location>
        <begin position="740"/>
        <end position="779"/>
    </location>
</feature>
<dbReference type="InterPro" id="IPR011989">
    <property type="entry name" value="ARM-like"/>
</dbReference>
<evidence type="ECO:0000256" key="6">
    <source>
        <dbReference type="SAM" id="MobiDB-lite"/>
    </source>
</evidence>
<feature type="region of interest" description="Disordered" evidence="6">
    <location>
        <begin position="521"/>
        <end position="540"/>
    </location>
</feature>
<evidence type="ECO:0000256" key="4">
    <source>
        <dbReference type="ARBA" id="ARBA00022840"/>
    </source>
</evidence>